<sequence>MSLKTATIYLVSPDRSHVVSGLKTEAVDVANYGKLMLLNASALRIFGFDPAQAEQLSEADLLDFIAFHVIDRVGVSTRHRYEAGAARWAARAAVANDNALTNEAA</sequence>
<protein>
    <submittedName>
        <fullName evidence="1">Uncharacterized protein</fullName>
    </submittedName>
</protein>
<reference evidence="1" key="1">
    <citation type="submission" date="2020-03" db="EMBL/GenBank/DDBJ databases">
        <title>The deep terrestrial virosphere.</title>
        <authorList>
            <person name="Holmfeldt K."/>
            <person name="Nilsson E."/>
            <person name="Simone D."/>
            <person name="Lopez-Fernandez M."/>
            <person name="Wu X."/>
            <person name="de Brujin I."/>
            <person name="Lundin D."/>
            <person name="Andersson A."/>
            <person name="Bertilsson S."/>
            <person name="Dopson M."/>
        </authorList>
    </citation>
    <scope>NUCLEOTIDE SEQUENCE</scope>
    <source>
        <strain evidence="3">MM415A00124</strain>
        <strain evidence="2">MM415B00156</strain>
        <strain evidence="1">TM448A00198</strain>
    </source>
</reference>
<name>A0A6H1ZD61_9ZZZZ</name>
<gene>
    <name evidence="3" type="ORF">MM415A00124_0024</name>
    <name evidence="2" type="ORF">MM415B00156_0024</name>
    <name evidence="1" type="ORF">TM448A00198_0020</name>
</gene>
<dbReference type="EMBL" id="MT143987">
    <property type="protein sequence ID" value="QJA45205.1"/>
    <property type="molecule type" value="Genomic_DNA"/>
</dbReference>
<dbReference type="EMBL" id="MT145191">
    <property type="protein sequence ID" value="QJI04849.1"/>
    <property type="molecule type" value="Genomic_DNA"/>
</dbReference>
<proteinExistence type="predicted"/>
<organism evidence="1">
    <name type="scientific">viral metagenome</name>
    <dbReference type="NCBI Taxonomy" id="1070528"/>
    <lineage>
        <taxon>unclassified sequences</taxon>
        <taxon>metagenomes</taxon>
        <taxon>organismal metagenomes</taxon>
    </lineage>
</organism>
<dbReference type="EMBL" id="MT141576">
    <property type="protein sequence ID" value="QJA67784.1"/>
    <property type="molecule type" value="Genomic_DNA"/>
</dbReference>
<evidence type="ECO:0000313" key="3">
    <source>
        <dbReference type="EMBL" id="QJI04849.1"/>
    </source>
</evidence>
<accession>A0A6H1ZD61</accession>
<evidence type="ECO:0000313" key="1">
    <source>
        <dbReference type="EMBL" id="QJA45205.1"/>
    </source>
</evidence>
<evidence type="ECO:0000313" key="2">
    <source>
        <dbReference type="EMBL" id="QJA67784.1"/>
    </source>
</evidence>
<dbReference type="AlphaFoldDB" id="A0A6H1ZD61"/>